<dbReference type="InterPro" id="IPR033551">
    <property type="entry name" value="DRC7/lobo"/>
</dbReference>
<keyword evidence="9" id="KW-1185">Reference proteome</keyword>
<evidence type="ECO:0000256" key="2">
    <source>
        <dbReference type="ARBA" id="ARBA00022490"/>
    </source>
</evidence>
<dbReference type="PANTHER" id="PTHR35249:SF2">
    <property type="entry name" value="DYNEIN REGULATORY COMPLEX SUBUNIT 7"/>
    <property type="match status" value="1"/>
</dbReference>
<evidence type="ECO:0000256" key="1">
    <source>
        <dbReference type="ARBA" id="ARBA00004245"/>
    </source>
</evidence>
<dbReference type="AlphaFoldDB" id="A0A1J1HR21"/>
<accession>A0A1J1HR21</accession>
<dbReference type="InterPro" id="IPR056291">
    <property type="entry name" value="MORN_DRC7"/>
</dbReference>
<evidence type="ECO:0000259" key="6">
    <source>
        <dbReference type="Pfam" id="PF24667"/>
    </source>
</evidence>
<gene>
    <name evidence="8" type="ORF">CLUMA_CG002622</name>
</gene>
<keyword evidence="3" id="KW-0206">Cytoskeleton</keyword>
<feature type="domain" description="Dynein regulatory complex subunit 7 C-terminal" evidence="7">
    <location>
        <begin position="587"/>
        <end position="673"/>
    </location>
</feature>
<dbReference type="InterPro" id="IPR056292">
    <property type="entry name" value="DRC7_C"/>
</dbReference>
<dbReference type="PANTHER" id="PTHR35249">
    <property type="entry name" value="DYNEIN REGULATORY COMPLEX SUBUNIT 7"/>
    <property type="match status" value="1"/>
</dbReference>
<feature type="chain" id="PRO_5012610902" evidence="4">
    <location>
        <begin position="24"/>
        <end position="685"/>
    </location>
</feature>
<feature type="domain" description="Dynein regulatory complex subunit 7 MORN" evidence="6">
    <location>
        <begin position="261"/>
        <end position="531"/>
    </location>
</feature>
<dbReference type="EMBL" id="CVRI01000010">
    <property type="protein sequence ID" value="CRK88918.1"/>
    <property type="molecule type" value="Genomic_DNA"/>
</dbReference>
<dbReference type="Pfam" id="PF24656">
    <property type="entry name" value="CEPT76_peptidase"/>
    <property type="match status" value="1"/>
</dbReference>
<dbReference type="OrthoDB" id="10262874at2759"/>
<comment type="subcellular location">
    <subcellularLocation>
        <location evidence="1">Cytoplasm</location>
        <location evidence="1">Cytoskeleton</location>
    </subcellularLocation>
</comment>
<evidence type="ECO:0000256" key="4">
    <source>
        <dbReference type="SAM" id="SignalP"/>
    </source>
</evidence>
<feature type="domain" description="CEP76/DRC7 peptidase-like" evidence="5">
    <location>
        <begin position="132"/>
        <end position="204"/>
    </location>
</feature>
<evidence type="ECO:0000259" key="7">
    <source>
        <dbReference type="Pfam" id="PF24671"/>
    </source>
</evidence>
<dbReference type="Pfam" id="PF24671">
    <property type="entry name" value="DRC7_C"/>
    <property type="match status" value="1"/>
</dbReference>
<reference evidence="8 9" key="1">
    <citation type="submission" date="2015-04" db="EMBL/GenBank/DDBJ databases">
        <authorList>
            <person name="Syromyatnikov M.Y."/>
            <person name="Popov V.N."/>
        </authorList>
    </citation>
    <scope>NUCLEOTIDE SEQUENCE [LARGE SCALE GENOMIC DNA]</scope>
</reference>
<dbReference type="GO" id="GO:0030317">
    <property type="term" value="P:flagellated sperm motility"/>
    <property type="evidence" value="ECO:0007669"/>
    <property type="project" value="TreeGrafter"/>
</dbReference>
<name>A0A1J1HR21_9DIPT</name>
<proteinExistence type="predicted"/>
<evidence type="ECO:0000313" key="9">
    <source>
        <dbReference type="Proteomes" id="UP000183832"/>
    </source>
</evidence>
<protein>
    <submittedName>
        <fullName evidence="8">CLUMA_CG002622, isoform A</fullName>
    </submittedName>
</protein>
<feature type="signal peptide" evidence="4">
    <location>
        <begin position="1"/>
        <end position="23"/>
    </location>
</feature>
<evidence type="ECO:0000313" key="8">
    <source>
        <dbReference type="EMBL" id="CRK88918.1"/>
    </source>
</evidence>
<dbReference type="GO" id="GO:0031514">
    <property type="term" value="C:motile cilium"/>
    <property type="evidence" value="ECO:0007669"/>
    <property type="project" value="TreeGrafter"/>
</dbReference>
<evidence type="ECO:0000259" key="5">
    <source>
        <dbReference type="Pfam" id="PF24656"/>
    </source>
</evidence>
<dbReference type="STRING" id="568069.A0A1J1HR21"/>
<keyword evidence="2" id="KW-0963">Cytoplasm</keyword>
<organism evidence="8 9">
    <name type="scientific">Clunio marinus</name>
    <dbReference type="NCBI Taxonomy" id="568069"/>
    <lineage>
        <taxon>Eukaryota</taxon>
        <taxon>Metazoa</taxon>
        <taxon>Ecdysozoa</taxon>
        <taxon>Arthropoda</taxon>
        <taxon>Hexapoda</taxon>
        <taxon>Insecta</taxon>
        <taxon>Pterygota</taxon>
        <taxon>Neoptera</taxon>
        <taxon>Endopterygota</taxon>
        <taxon>Diptera</taxon>
        <taxon>Nematocera</taxon>
        <taxon>Chironomoidea</taxon>
        <taxon>Chironomidae</taxon>
        <taxon>Clunio</taxon>
    </lineage>
</organism>
<dbReference type="Proteomes" id="UP000183832">
    <property type="component" value="Unassembled WGS sequence"/>
</dbReference>
<dbReference type="Pfam" id="PF24667">
    <property type="entry name" value="MORN_DRC7"/>
    <property type="match status" value="1"/>
</dbReference>
<keyword evidence="4" id="KW-0732">Signal</keyword>
<dbReference type="GO" id="GO:0005856">
    <property type="term" value="C:cytoskeleton"/>
    <property type="evidence" value="ECO:0007669"/>
    <property type="project" value="UniProtKB-SubCell"/>
</dbReference>
<sequence>MATLLCSILIGFGFPALVVSGYATREVTTNDQKRVKCPYIPREKVDKVQVAEPNPKYNLKEKPFLKSQFLENVEQRKIDAENEILDEIQREKQLELDKLERPPIDPENGLRTHAWIVMLKTAPWCYKEEFQLPEEQDDDDENIEPVAFFIEPSTGFIHEIADPCYQGIESIWNHQNYYVNRQYPNISIKEMKWDLSDTEKWEHFLPGEPLELRKELKLDEGEEVTPEDEILAVEKHLDMPSSWVQLLHISATDFEERFIDGEKKEFYKYAIYERFAPYKKVDGLMKGLTLYETLEYENPHTVFEWYKNRDDLMKSVNRNLKTGEVIEEFHKGRCDSLKTFIYFPQDENHEIIMKFYSKSRFDCTKEIVYHSTYIEEFYEKRRDLLHYRKFFVKDSHLDSVSLCIEKIIEKFHRNETKSANHDIATRHFNRNDNKIFVQFHYDDDAITATTKLFRKPPRCDEDFEFDSKMVDGYVADPWAPQTNDLKLYYLLQSLLKDEEKCVDFFHTRDAEMKEILEVRKSQLAKPLLKFSIFDPLRNDSARKLRIQRYEQMKTRELLAKNQQADFLAPYLVRFENKQPNSSEVEIAIQDCLRDFKKGYTDMENELQRRYDESTSEMNSLKRFLHRYMDQFSVQEYENFIVEGENIERYRKIIQQRIVAVKEEANRKYKNLIDAIPLRVKEILKT</sequence>
<evidence type="ECO:0000256" key="3">
    <source>
        <dbReference type="ARBA" id="ARBA00023212"/>
    </source>
</evidence>
<dbReference type="InterPro" id="IPR056290">
    <property type="entry name" value="CEPT76/DRC7_peptidase-like_dom"/>
</dbReference>